<name>A0ABQ8BQP0_BRANA</name>
<dbReference type="InterPro" id="IPR001283">
    <property type="entry name" value="CRISP-related"/>
</dbReference>
<proteinExistence type="predicted"/>
<dbReference type="SMART" id="SM00198">
    <property type="entry name" value="SCP"/>
    <property type="match status" value="1"/>
</dbReference>
<evidence type="ECO:0000313" key="2">
    <source>
        <dbReference type="EMBL" id="KAH0906698.1"/>
    </source>
</evidence>
<accession>A0ABQ8BQP0</accession>
<dbReference type="InterPro" id="IPR014044">
    <property type="entry name" value="CAP_dom"/>
</dbReference>
<dbReference type="InterPro" id="IPR018244">
    <property type="entry name" value="Allrgn_V5/Tpx1_CS"/>
</dbReference>
<dbReference type="InterPro" id="IPR035940">
    <property type="entry name" value="CAP_sf"/>
</dbReference>
<evidence type="ECO:0000259" key="1">
    <source>
        <dbReference type="SMART" id="SM00198"/>
    </source>
</evidence>
<dbReference type="Pfam" id="PF00188">
    <property type="entry name" value="CAP"/>
    <property type="match status" value="1"/>
</dbReference>
<dbReference type="SUPFAM" id="SSF55797">
    <property type="entry name" value="PR-1-like"/>
    <property type="match status" value="1"/>
</dbReference>
<comment type="caution">
    <text evidence="2">The sequence shown here is derived from an EMBL/GenBank/DDBJ whole genome shotgun (WGS) entry which is preliminary data.</text>
</comment>
<protein>
    <recommendedName>
        <fullName evidence="1">SCP domain-containing protein</fullName>
    </recommendedName>
</protein>
<keyword evidence="3" id="KW-1185">Reference proteome</keyword>
<feature type="domain" description="SCP" evidence="1">
    <location>
        <begin position="26"/>
        <end position="120"/>
    </location>
</feature>
<dbReference type="PANTHER" id="PTHR10334">
    <property type="entry name" value="CYSTEINE-RICH SECRETORY PROTEIN-RELATED"/>
    <property type="match status" value="1"/>
</dbReference>
<organism evidence="2 3">
    <name type="scientific">Brassica napus</name>
    <name type="common">Rape</name>
    <dbReference type="NCBI Taxonomy" id="3708"/>
    <lineage>
        <taxon>Eukaryota</taxon>
        <taxon>Viridiplantae</taxon>
        <taxon>Streptophyta</taxon>
        <taxon>Embryophyta</taxon>
        <taxon>Tracheophyta</taxon>
        <taxon>Spermatophyta</taxon>
        <taxon>Magnoliopsida</taxon>
        <taxon>eudicotyledons</taxon>
        <taxon>Gunneridae</taxon>
        <taxon>Pentapetalae</taxon>
        <taxon>rosids</taxon>
        <taxon>malvids</taxon>
        <taxon>Brassicales</taxon>
        <taxon>Brassicaceae</taxon>
        <taxon>Brassiceae</taxon>
        <taxon>Brassica</taxon>
    </lineage>
</organism>
<reference evidence="2 3" key="1">
    <citation type="submission" date="2021-05" db="EMBL/GenBank/DDBJ databases">
        <title>Genome Assembly of Synthetic Allotetraploid Brassica napus Reveals Homoeologous Exchanges between Subgenomes.</title>
        <authorList>
            <person name="Davis J.T."/>
        </authorList>
    </citation>
    <scope>NUCLEOTIDE SEQUENCE [LARGE SCALE GENOMIC DNA]</scope>
    <source>
        <strain evidence="3">cv. Da-Ae</strain>
        <tissue evidence="2">Seedling</tissue>
    </source>
</reference>
<sequence>MDDGSHFWDPKPVYRPLTTSRLLANSIAKLFFYPHNALRSRLGLSPLDGKLGSYATWWANQRRSSYNFNTNSCDGSEMCGHYTQIVWRDTKKLECASVVCENGAGVFITCNYDPPGNYVGRETLLRESL</sequence>
<dbReference type="EMBL" id="JAGKQM010000010">
    <property type="protein sequence ID" value="KAH0906698.1"/>
    <property type="molecule type" value="Genomic_DNA"/>
</dbReference>
<dbReference type="PROSITE" id="PS01010">
    <property type="entry name" value="CRISP_2"/>
    <property type="match status" value="1"/>
</dbReference>
<evidence type="ECO:0000313" key="3">
    <source>
        <dbReference type="Proteomes" id="UP000824890"/>
    </source>
</evidence>
<dbReference type="Proteomes" id="UP000824890">
    <property type="component" value="Unassembled WGS sequence"/>
</dbReference>
<dbReference type="Gene3D" id="3.40.33.10">
    <property type="entry name" value="CAP"/>
    <property type="match status" value="1"/>
</dbReference>
<gene>
    <name evidence="2" type="ORF">HID58_038525</name>
</gene>
<dbReference type="PROSITE" id="PS01009">
    <property type="entry name" value="CRISP_1"/>
    <property type="match status" value="1"/>
</dbReference>